<gene>
    <name evidence="1" type="ORF">OHA22_00125</name>
</gene>
<reference evidence="1" key="1">
    <citation type="submission" date="2022-10" db="EMBL/GenBank/DDBJ databases">
        <title>The complete genomes of actinobacterial strains from the NBC collection.</title>
        <authorList>
            <person name="Joergensen T.S."/>
            <person name="Alvarez Arevalo M."/>
            <person name="Sterndorff E.B."/>
            <person name="Faurdal D."/>
            <person name="Vuksanovic O."/>
            <person name="Mourched A.-S."/>
            <person name="Charusanti P."/>
            <person name="Shaw S."/>
            <person name="Blin K."/>
            <person name="Weber T."/>
        </authorList>
    </citation>
    <scope>NUCLEOTIDE SEQUENCE</scope>
    <source>
        <strain evidence="1">NBC_00093</strain>
    </source>
</reference>
<sequence>MSVNGSWEITMKTPMGTQVLQLELRSDGQTLTGTQSSMGESTEIQDGTVNGDEAAWKVDAAKPVAMKVTFAAKVDGDEISGHAKAGLFPKTPFSGRRAAA</sequence>
<dbReference type="AlphaFoldDB" id="A0AAU1ZSK3"/>
<dbReference type="EMBL" id="CP108222">
    <property type="protein sequence ID" value="WTT14032.1"/>
    <property type="molecule type" value="Genomic_DNA"/>
</dbReference>
<name>A0AAU1ZSK3_9ACTN</name>
<protein>
    <submittedName>
        <fullName evidence="1">Uncharacterized protein</fullName>
    </submittedName>
</protein>
<accession>A0AAU1ZSK3</accession>
<organism evidence="1">
    <name type="scientific">Streptomyces sp. NBC_00093</name>
    <dbReference type="NCBI Taxonomy" id="2975649"/>
    <lineage>
        <taxon>Bacteria</taxon>
        <taxon>Bacillati</taxon>
        <taxon>Actinomycetota</taxon>
        <taxon>Actinomycetes</taxon>
        <taxon>Kitasatosporales</taxon>
        <taxon>Streptomycetaceae</taxon>
        <taxon>Streptomyces</taxon>
    </lineage>
</organism>
<proteinExistence type="predicted"/>
<evidence type="ECO:0000313" key="1">
    <source>
        <dbReference type="EMBL" id="WTT14032.1"/>
    </source>
</evidence>